<dbReference type="NCBIfam" id="TIGR00643">
    <property type="entry name" value="recG"/>
    <property type="match status" value="1"/>
</dbReference>
<feature type="compositionally biased region" description="Acidic residues" evidence="16">
    <location>
        <begin position="521"/>
        <end position="532"/>
    </location>
</feature>
<evidence type="ECO:0000313" key="20">
    <source>
        <dbReference type="Proteomes" id="UP000298860"/>
    </source>
</evidence>
<dbReference type="GO" id="GO:0016887">
    <property type="term" value="F:ATP hydrolysis activity"/>
    <property type="evidence" value="ECO:0007669"/>
    <property type="project" value="RHEA"/>
</dbReference>
<evidence type="ECO:0000256" key="6">
    <source>
        <dbReference type="ARBA" id="ARBA00022806"/>
    </source>
</evidence>
<feature type="region of interest" description="Disordered" evidence="16">
    <location>
        <begin position="518"/>
        <end position="538"/>
    </location>
</feature>
<evidence type="ECO:0000256" key="14">
    <source>
        <dbReference type="ARBA" id="ARBA00048988"/>
    </source>
</evidence>
<dbReference type="InterPro" id="IPR012340">
    <property type="entry name" value="NA-bd_OB-fold"/>
</dbReference>
<dbReference type="InterPro" id="IPR033454">
    <property type="entry name" value="RecG_wedge"/>
</dbReference>
<keyword evidence="7 15" id="KW-0067">ATP-binding</keyword>
<dbReference type="CDD" id="cd04488">
    <property type="entry name" value="RecG_wedge_OBF"/>
    <property type="match status" value="1"/>
</dbReference>
<evidence type="ECO:0000259" key="17">
    <source>
        <dbReference type="PROSITE" id="PS51192"/>
    </source>
</evidence>
<dbReference type="PANTHER" id="PTHR47964:SF1">
    <property type="entry name" value="ATP-DEPENDENT DNA HELICASE HOMOLOG RECG, CHLOROPLASTIC"/>
    <property type="match status" value="1"/>
</dbReference>
<dbReference type="SMART" id="SM00490">
    <property type="entry name" value="HELICc"/>
    <property type="match status" value="1"/>
</dbReference>
<keyword evidence="8" id="KW-0238">DNA-binding</keyword>
<evidence type="ECO:0000256" key="7">
    <source>
        <dbReference type="ARBA" id="ARBA00022840"/>
    </source>
</evidence>
<sequence>MSRVGSRARTTIELGDSLERVLGGKSARALESALGLSTVGDLLRHYPRRYAERGELTDIAGLELGEHVTVLARVDRVSGRKYRGNPGARRGGHILEIVITDGHRSLTCAFFNQQWRERDLRPGRTGLFAGKVSSFRGKLQLTHPEYQLLESDGDLSRLEEFAGALLPVYPAAQGLPSWSIARCVRQVLDTWDGLDDPMPEELRERLGVDRLDGALRRIHRPDGWADVEAARKRLKWDEALAVQLVLAQRKHWAVHRPAPACPPRPGGLLDAFDARLPFRLTDGQREVGAAIEADLSGAHPMNRLLQGEVGSGKTVVALRAMLQVIDAGRQAAMLAPTEVLAAQHARSLRELLGDLGRAGELDAAEQATKVVLLTGSMSTAARRQALLDIASGAAGIAVGTHALIQDRVSFADLGMVVVDEQHRFGVEQRDALRARAGEDASPHVLVMTATPIPRTVAMTVYGDLEVSALRELPAGRSPIHTAVVPAGEKPGWLERAWQRIREEVAAGHQAYVVCPRIGDSAGEEDSGDEPAEAEAGRRPPLAVQEVAPMLESGPLAGLRVDVLHGRLSPDGKDAVMRAFATGEVDVLVATTVVEVGVNVPNATVMVIMDAERFGVSQLHQLRGRVGRGDAPGLCLLVTDMPEGTASRDRLDAVAATLDGFELARLDLEMRREGDILGAAQSGRRSGLRMLSLLRDEDVIAAARTVAQEIVGEDPYFATYTGLARMVTELVDPEGAEYLEKT</sequence>
<dbReference type="NCBIfam" id="NF008167">
    <property type="entry name" value="PRK10917.2-1"/>
    <property type="match status" value="1"/>
</dbReference>
<comment type="catalytic activity">
    <reaction evidence="12 15">
        <text>Couples ATP hydrolysis with the unwinding of duplex DNA by translocating in the 3'-5' direction.</text>
        <dbReference type="EC" id="5.6.2.4"/>
    </reaction>
</comment>
<feature type="domain" description="Helicase ATP-binding" evidence="17">
    <location>
        <begin position="294"/>
        <end position="469"/>
    </location>
</feature>
<dbReference type="Gene3D" id="2.40.50.140">
    <property type="entry name" value="Nucleic acid-binding proteins"/>
    <property type="match status" value="1"/>
</dbReference>
<dbReference type="SMART" id="SM00487">
    <property type="entry name" value="DEXDc"/>
    <property type="match status" value="1"/>
</dbReference>
<evidence type="ECO:0000256" key="12">
    <source>
        <dbReference type="ARBA" id="ARBA00034617"/>
    </source>
</evidence>
<keyword evidence="3 15" id="KW-0547">Nucleotide-binding</keyword>
<dbReference type="InterPro" id="IPR045562">
    <property type="entry name" value="RecG_dom3_C"/>
</dbReference>
<dbReference type="SUPFAM" id="SSF52540">
    <property type="entry name" value="P-loop containing nucleoside triphosphate hydrolases"/>
    <property type="match status" value="2"/>
</dbReference>
<keyword evidence="11" id="KW-0413">Isomerase</keyword>
<dbReference type="EC" id="5.6.2.4" evidence="13 15"/>
<evidence type="ECO:0000259" key="18">
    <source>
        <dbReference type="PROSITE" id="PS51194"/>
    </source>
</evidence>
<dbReference type="Pfam" id="PF00271">
    <property type="entry name" value="Helicase_C"/>
    <property type="match status" value="1"/>
</dbReference>
<evidence type="ECO:0000256" key="2">
    <source>
        <dbReference type="ARBA" id="ARBA00017846"/>
    </source>
</evidence>
<accession>A0A4D4JFD2</accession>
<comment type="caution">
    <text evidence="19">The sequence shown here is derived from an EMBL/GenBank/DDBJ whole genome shotgun (WGS) entry which is preliminary data.</text>
</comment>
<dbReference type="InterPro" id="IPR014001">
    <property type="entry name" value="Helicase_ATP-bd"/>
</dbReference>
<keyword evidence="10 15" id="KW-0234">DNA repair</keyword>
<evidence type="ECO:0000256" key="4">
    <source>
        <dbReference type="ARBA" id="ARBA00022763"/>
    </source>
</evidence>
<dbReference type="PANTHER" id="PTHR47964">
    <property type="entry name" value="ATP-DEPENDENT DNA HELICASE HOMOLOG RECG, CHLOROPLASTIC"/>
    <property type="match status" value="1"/>
</dbReference>
<keyword evidence="6 15" id="KW-0347">Helicase</keyword>
<dbReference type="GO" id="GO:0006310">
    <property type="term" value="P:DNA recombination"/>
    <property type="evidence" value="ECO:0007669"/>
    <property type="project" value="UniProtKB-UniRule"/>
</dbReference>
<dbReference type="CDD" id="cd17992">
    <property type="entry name" value="DEXHc_RecG"/>
    <property type="match status" value="1"/>
</dbReference>
<evidence type="ECO:0000256" key="5">
    <source>
        <dbReference type="ARBA" id="ARBA00022801"/>
    </source>
</evidence>
<keyword evidence="4 15" id="KW-0227">DNA damage</keyword>
<evidence type="ECO:0000256" key="1">
    <source>
        <dbReference type="ARBA" id="ARBA00007504"/>
    </source>
</evidence>
<name>A0A4D4JFD2_9PSEU</name>
<reference evidence="20" key="1">
    <citation type="submission" date="2019-04" db="EMBL/GenBank/DDBJ databases">
        <title>Draft genome sequence of Pseudonocardiaceae bacterium SL3-2-4.</title>
        <authorList>
            <person name="Ningsih F."/>
            <person name="Yokota A."/>
            <person name="Sakai Y."/>
            <person name="Nanatani K."/>
            <person name="Yabe S."/>
            <person name="Oetari A."/>
            <person name="Sjamsuridzal W."/>
        </authorList>
    </citation>
    <scope>NUCLEOTIDE SEQUENCE [LARGE SCALE GENOMIC DNA]</scope>
    <source>
        <strain evidence="20">SL3-2-4</strain>
    </source>
</reference>
<dbReference type="Pfam" id="PF19833">
    <property type="entry name" value="RecG_dom3_C"/>
    <property type="match status" value="1"/>
</dbReference>
<dbReference type="SUPFAM" id="SSF50249">
    <property type="entry name" value="Nucleic acid-binding proteins"/>
    <property type="match status" value="1"/>
</dbReference>
<dbReference type="GO" id="GO:0006281">
    <property type="term" value="P:DNA repair"/>
    <property type="evidence" value="ECO:0007669"/>
    <property type="project" value="UniProtKB-UniRule"/>
</dbReference>
<proteinExistence type="inferred from homology"/>
<evidence type="ECO:0000256" key="8">
    <source>
        <dbReference type="ARBA" id="ARBA00023125"/>
    </source>
</evidence>
<keyword evidence="9 15" id="KW-0233">DNA recombination</keyword>
<dbReference type="InterPro" id="IPR004609">
    <property type="entry name" value="ATP-dep_DNA_helicase_RecG"/>
</dbReference>
<dbReference type="EMBL" id="BJFL01000026">
    <property type="protein sequence ID" value="GDY32583.1"/>
    <property type="molecule type" value="Genomic_DNA"/>
</dbReference>
<dbReference type="Pfam" id="PF00270">
    <property type="entry name" value="DEAD"/>
    <property type="match status" value="1"/>
</dbReference>
<evidence type="ECO:0000256" key="13">
    <source>
        <dbReference type="ARBA" id="ARBA00034808"/>
    </source>
</evidence>
<dbReference type="InterPro" id="IPR001650">
    <property type="entry name" value="Helicase_C-like"/>
</dbReference>
<protein>
    <recommendedName>
        <fullName evidence="2 15">ATP-dependent DNA helicase RecG</fullName>
        <ecNumber evidence="13 15">5.6.2.4</ecNumber>
    </recommendedName>
</protein>
<comment type="similarity">
    <text evidence="1 15">Belongs to the helicase family. RecG subfamily.</text>
</comment>
<dbReference type="Pfam" id="PF17191">
    <property type="entry name" value="RecG_wedge"/>
    <property type="match status" value="1"/>
</dbReference>
<dbReference type="InterPro" id="IPR011545">
    <property type="entry name" value="DEAD/DEAH_box_helicase_dom"/>
</dbReference>
<evidence type="ECO:0000256" key="11">
    <source>
        <dbReference type="ARBA" id="ARBA00023235"/>
    </source>
</evidence>
<dbReference type="PROSITE" id="PS51194">
    <property type="entry name" value="HELICASE_CTER"/>
    <property type="match status" value="1"/>
</dbReference>
<comment type="catalytic activity">
    <reaction evidence="14 15">
        <text>ATP + H2O = ADP + phosphate + H(+)</text>
        <dbReference type="Rhea" id="RHEA:13065"/>
        <dbReference type="ChEBI" id="CHEBI:15377"/>
        <dbReference type="ChEBI" id="CHEBI:15378"/>
        <dbReference type="ChEBI" id="CHEBI:30616"/>
        <dbReference type="ChEBI" id="CHEBI:43474"/>
        <dbReference type="ChEBI" id="CHEBI:456216"/>
        <dbReference type="EC" id="5.6.2.4"/>
    </reaction>
</comment>
<dbReference type="InterPro" id="IPR027417">
    <property type="entry name" value="P-loop_NTPase"/>
</dbReference>
<dbReference type="GO" id="GO:0043138">
    <property type="term" value="F:3'-5' DNA helicase activity"/>
    <property type="evidence" value="ECO:0007669"/>
    <property type="project" value="UniProtKB-EC"/>
</dbReference>
<dbReference type="Proteomes" id="UP000298860">
    <property type="component" value="Unassembled WGS sequence"/>
</dbReference>
<dbReference type="PROSITE" id="PS51192">
    <property type="entry name" value="HELICASE_ATP_BIND_1"/>
    <property type="match status" value="1"/>
</dbReference>
<evidence type="ECO:0000256" key="3">
    <source>
        <dbReference type="ARBA" id="ARBA00022741"/>
    </source>
</evidence>
<comment type="function">
    <text evidence="15">Plays a critical role in recombination and DNA repair. Helps process Holliday junction intermediates to mature products by catalyzing branch migration. Has replication fork regression activity, unwinds stalled or blocked replication forks to make a HJ that can be resolved. Has a DNA unwinding activity characteristic of a DNA helicase with 3'-5' polarity.</text>
</comment>
<evidence type="ECO:0000256" key="16">
    <source>
        <dbReference type="SAM" id="MobiDB-lite"/>
    </source>
</evidence>
<feature type="domain" description="Helicase C-terminal" evidence="18">
    <location>
        <begin position="492"/>
        <end position="668"/>
    </location>
</feature>
<dbReference type="GO" id="GO:0003677">
    <property type="term" value="F:DNA binding"/>
    <property type="evidence" value="ECO:0007669"/>
    <property type="project" value="UniProtKB-KW"/>
</dbReference>
<evidence type="ECO:0000256" key="9">
    <source>
        <dbReference type="ARBA" id="ARBA00023172"/>
    </source>
</evidence>
<gene>
    <name evidence="19" type="primary">recG</name>
    <name evidence="19" type="ORF">GTS_42160</name>
</gene>
<organism evidence="19 20">
    <name type="scientific">Gandjariella thermophila</name>
    <dbReference type="NCBI Taxonomy" id="1931992"/>
    <lineage>
        <taxon>Bacteria</taxon>
        <taxon>Bacillati</taxon>
        <taxon>Actinomycetota</taxon>
        <taxon>Actinomycetes</taxon>
        <taxon>Pseudonocardiales</taxon>
        <taxon>Pseudonocardiaceae</taxon>
        <taxon>Gandjariella</taxon>
    </lineage>
</organism>
<keyword evidence="20" id="KW-1185">Reference proteome</keyword>
<dbReference type="InterPro" id="IPR047112">
    <property type="entry name" value="RecG/Mfd"/>
</dbReference>
<evidence type="ECO:0000256" key="15">
    <source>
        <dbReference type="RuleBase" id="RU363016"/>
    </source>
</evidence>
<evidence type="ECO:0000256" key="10">
    <source>
        <dbReference type="ARBA" id="ARBA00023204"/>
    </source>
</evidence>
<dbReference type="GO" id="GO:0005524">
    <property type="term" value="F:ATP binding"/>
    <property type="evidence" value="ECO:0007669"/>
    <property type="project" value="UniProtKB-KW"/>
</dbReference>
<dbReference type="Gene3D" id="3.40.50.300">
    <property type="entry name" value="P-loop containing nucleotide triphosphate hydrolases"/>
    <property type="match status" value="2"/>
</dbReference>
<keyword evidence="5 15" id="KW-0378">Hydrolase</keyword>
<dbReference type="AlphaFoldDB" id="A0A4D4JFD2"/>
<evidence type="ECO:0000313" key="19">
    <source>
        <dbReference type="EMBL" id="GDY32583.1"/>
    </source>
</evidence>